<evidence type="ECO:0000313" key="3">
    <source>
        <dbReference type="Proteomes" id="UP000236732"/>
    </source>
</evidence>
<dbReference type="OrthoDB" id="3511769at2"/>
<dbReference type="Proteomes" id="UP000236732">
    <property type="component" value="Unassembled WGS sequence"/>
</dbReference>
<accession>A0A1H6EUD6</accession>
<protein>
    <recommendedName>
        <fullName evidence="4">Serine/threonine protein kinase</fullName>
    </recommendedName>
</protein>
<proteinExistence type="predicted"/>
<sequence>MEFQGWSTGLALRPGDYLGEGESLAAVVRAAGPYRGEALYLLALGTAATMARLHLGGIAGLRLDPGNVVIGPYGQAFFAPGPRDSRFPASDVRDWADVIVFAATGRGPAAEPDLDRLLPALRAVVDECRRADPGSRPSAVDLVRILLGHSGAARGATVNELLIEAERRTRPDEPAPYEPPPAPTPIWRRPSYLVGVAIGVLIVAVVAGAVTAIAGHARQPDTGDTGDVVGAIGRRTATFEQKVTASGGAVAADGRLSFAQGAATAYEMKLTCGNAPDPAEVSLAGNAGVAGGVPFDAARPAPETCVQADGAAVRRFSSPYTIKALLVAAGTSVSAAPAPGNGRTITGTAFAHRIRGEETIAAYAGSGAEGPVAFTLRVDEQGLPLRLKLHMGSRTNGSLVVETVYRDWRAFEAIEGATPNG</sequence>
<organism evidence="2 3">
    <name type="scientific">Nonomuraea solani</name>
    <dbReference type="NCBI Taxonomy" id="1144553"/>
    <lineage>
        <taxon>Bacteria</taxon>
        <taxon>Bacillati</taxon>
        <taxon>Actinomycetota</taxon>
        <taxon>Actinomycetes</taxon>
        <taxon>Streptosporangiales</taxon>
        <taxon>Streptosporangiaceae</taxon>
        <taxon>Nonomuraea</taxon>
    </lineage>
</organism>
<dbReference type="RefSeq" id="WP_146103987.1">
    <property type="nucleotide sequence ID" value="NZ_FNVT01000016.1"/>
</dbReference>
<reference evidence="2 3" key="1">
    <citation type="submission" date="2016-10" db="EMBL/GenBank/DDBJ databases">
        <authorList>
            <person name="de Groot N.N."/>
        </authorList>
    </citation>
    <scope>NUCLEOTIDE SEQUENCE [LARGE SCALE GENOMIC DNA]</scope>
    <source>
        <strain evidence="2 3">CGMCC 4.7037</strain>
    </source>
</reference>
<keyword evidence="1" id="KW-0472">Membrane</keyword>
<evidence type="ECO:0000256" key="1">
    <source>
        <dbReference type="SAM" id="Phobius"/>
    </source>
</evidence>
<name>A0A1H6EUD6_9ACTN</name>
<evidence type="ECO:0008006" key="4">
    <source>
        <dbReference type="Google" id="ProtNLM"/>
    </source>
</evidence>
<evidence type="ECO:0000313" key="2">
    <source>
        <dbReference type="EMBL" id="SEH00449.1"/>
    </source>
</evidence>
<feature type="transmembrane region" description="Helical" evidence="1">
    <location>
        <begin position="192"/>
        <end position="214"/>
    </location>
</feature>
<keyword evidence="3" id="KW-1185">Reference proteome</keyword>
<keyword evidence="1" id="KW-0812">Transmembrane</keyword>
<dbReference type="EMBL" id="FNVT01000016">
    <property type="protein sequence ID" value="SEH00449.1"/>
    <property type="molecule type" value="Genomic_DNA"/>
</dbReference>
<keyword evidence="1" id="KW-1133">Transmembrane helix</keyword>
<dbReference type="AlphaFoldDB" id="A0A1H6EUD6"/>
<dbReference type="Gene3D" id="1.10.510.10">
    <property type="entry name" value="Transferase(Phosphotransferase) domain 1"/>
    <property type="match status" value="1"/>
</dbReference>
<gene>
    <name evidence="2" type="ORF">SAMN05444920_116184</name>
</gene>